<dbReference type="AlphaFoldDB" id="A0A7W6J5T7"/>
<evidence type="ECO:0000256" key="4">
    <source>
        <dbReference type="ARBA" id="ARBA00022729"/>
    </source>
</evidence>
<dbReference type="GO" id="GO:0030288">
    <property type="term" value="C:outer membrane-bounded periplasmic space"/>
    <property type="evidence" value="ECO:0007669"/>
    <property type="project" value="InterPro"/>
</dbReference>
<dbReference type="GO" id="GO:0030975">
    <property type="term" value="F:thiamine binding"/>
    <property type="evidence" value="ECO:0007669"/>
    <property type="project" value="InterPro"/>
</dbReference>
<dbReference type="SUPFAM" id="SSF53850">
    <property type="entry name" value="Periplasmic binding protein-like II"/>
    <property type="match status" value="1"/>
</dbReference>
<dbReference type="GO" id="GO:0030976">
    <property type="term" value="F:thiamine pyrophosphate binding"/>
    <property type="evidence" value="ECO:0007669"/>
    <property type="project" value="TreeGrafter"/>
</dbReference>
<evidence type="ECO:0000256" key="5">
    <source>
        <dbReference type="ARBA" id="ARBA00022764"/>
    </source>
</evidence>
<dbReference type="NCBIfam" id="TIGR01276">
    <property type="entry name" value="thiB"/>
    <property type="match status" value="1"/>
</dbReference>
<gene>
    <name evidence="7" type="ORF">GGR23_002515</name>
</gene>
<feature type="signal peptide" evidence="6">
    <location>
        <begin position="1"/>
        <end position="28"/>
    </location>
</feature>
<comment type="caution">
    <text evidence="7">The sequence shown here is derived from an EMBL/GenBank/DDBJ whole genome shotgun (WGS) entry which is preliminary data.</text>
</comment>
<keyword evidence="5" id="KW-0574">Periplasm</keyword>
<dbReference type="CDD" id="cd13545">
    <property type="entry name" value="PBP2_TbpA"/>
    <property type="match status" value="1"/>
</dbReference>
<dbReference type="Gene3D" id="3.40.190.10">
    <property type="entry name" value="Periplasmic binding protein-like II"/>
    <property type="match status" value="2"/>
</dbReference>
<evidence type="ECO:0000313" key="7">
    <source>
        <dbReference type="EMBL" id="MBB4065314.1"/>
    </source>
</evidence>
<dbReference type="GO" id="GO:0015888">
    <property type="term" value="P:thiamine transport"/>
    <property type="evidence" value="ECO:0007669"/>
    <property type="project" value="InterPro"/>
</dbReference>
<comment type="similarity">
    <text evidence="2">Belongs to the bacterial solute-binding protein 1 family.</text>
</comment>
<feature type="chain" id="PRO_5030885806" evidence="6">
    <location>
        <begin position="29"/>
        <end position="341"/>
    </location>
</feature>
<dbReference type="NCBIfam" id="TIGR01254">
    <property type="entry name" value="sfuA"/>
    <property type="match status" value="1"/>
</dbReference>
<keyword evidence="3" id="KW-0813">Transport</keyword>
<protein>
    <submittedName>
        <fullName evidence="7">Thiamine transport system substrate-binding protein</fullName>
    </submittedName>
</protein>
<comment type="subcellular location">
    <subcellularLocation>
        <location evidence="1">Periplasm</location>
    </subcellularLocation>
</comment>
<evidence type="ECO:0000256" key="1">
    <source>
        <dbReference type="ARBA" id="ARBA00004418"/>
    </source>
</evidence>
<dbReference type="InterPro" id="IPR005967">
    <property type="entry name" value="ThiB"/>
</dbReference>
<reference evidence="7 8" key="1">
    <citation type="submission" date="2020-08" db="EMBL/GenBank/DDBJ databases">
        <title>Genomic Encyclopedia of Type Strains, Phase IV (KMG-IV): sequencing the most valuable type-strain genomes for metagenomic binning, comparative biology and taxonomic classification.</title>
        <authorList>
            <person name="Goeker M."/>
        </authorList>
    </citation>
    <scope>NUCLEOTIDE SEQUENCE [LARGE SCALE GENOMIC DNA]</scope>
    <source>
        <strain evidence="7 8">DSM 29853</strain>
    </source>
</reference>
<evidence type="ECO:0000256" key="6">
    <source>
        <dbReference type="SAM" id="SignalP"/>
    </source>
</evidence>
<organism evidence="7 8">
    <name type="scientific">Gellertiella hungarica</name>
    <dbReference type="NCBI Taxonomy" id="1572859"/>
    <lineage>
        <taxon>Bacteria</taxon>
        <taxon>Pseudomonadati</taxon>
        <taxon>Pseudomonadota</taxon>
        <taxon>Alphaproteobacteria</taxon>
        <taxon>Hyphomicrobiales</taxon>
        <taxon>Rhizobiaceae</taxon>
        <taxon>Gellertiella</taxon>
    </lineage>
</organism>
<dbReference type="Proteomes" id="UP000528286">
    <property type="component" value="Unassembled WGS sequence"/>
</dbReference>
<name>A0A7W6J5T7_9HYPH</name>
<proteinExistence type="inferred from homology"/>
<dbReference type="Pfam" id="PF13343">
    <property type="entry name" value="SBP_bac_6"/>
    <property type="match status" value="1"/>
</dbReference>
<keyword evidence="4 6" id="KW-0732">Signal</keyword>
<sequence length="341" mass="37151">MTARTKTLLARLSAAALTAASLALPAFAADKQLTIYTYESFTSEWGPGPKVKEAFEKTCNCTVNYVAVADGVALLSRLKLEGSSSKADIVLGLDTNLTDEAKATGLFEASGVDTAALKVPGDFRDDTFVPYDYGHFAVIYDTQTIKNPPQSLKDLVEGDPAQKIAIQDPRTSTPGLGLLLWVKSVYGDKAPEAWAKLKNRVLTVTPGWSEAYGLFTKGEAPMVLSYVTSPAYHMVEEKTDRYQAAAFSEGHYIQIEVAGMLKNAHDKDLARSFLSFMVSPGFQDIIPTTNWMMPVADTSSPLPDAFGKLVKPTKTFLMSPEEVAKNRKAWVDEWLAAMSLN</sequence>
<dbReference type="PANTHER" id="PTHR30006:SF3">
    <property type="entry name" value="THIAMINE-BINDING PERIPLASMIC PROTEIN"/>
    <property type="match status" value="1"/>
</dbReference>
<keyword evidence="8" id="KW-1185">Reference proteome</keyword>
<dbReference type="PANTHER" id="PTHR30006">
    <property type="entry name" value="THIAMINE-BINDING PERIPLASMIC PROTEIN-RELATED"/>
    <property type="match status" value="1"/>
</dbReference>
<dbReference type="EMBL" id="JACIEZ010000004">
    <property type="protein sequence ID" value="MBB4065314.1"/>
    <property type="molecule type" value="Genomic_DNA"/>
</dbReference>
<evidence type="ECO:0000256" key="2">
    <source>
        <dbReference type="ARBA" id="ARBA00008520"/>
    </source>
</evidence>
<evidence type="ECO:0000313" key="8">
    <source>
        <dbReference type="Proteomes" id="UP000528286"/>
    </source>
</evidence>
<dbReference type="InterPro" id="IPR005948">
    <property type="entry name" value="ThiB-like"/>
</dbReference>
<dbReference type="RefSeq" id="WP_183366607.1">
    <property type="nucleotide sequence ID" value="NZ_JACIEZ010000004.1"/>
</dbReference>
<accession>A0A7W6J5T7</accession>
<evidence type="ECO:0000256" key="3">
    <source>
        <dbReference type="ARBA" id="ARBA00022448"/>
    </source>
</evidence>